<evidence type="ECO:0000313" key="3">
    <source>
        <dbReference type="Proteomes" id="UP000233837"/>
    </source>
</evidence>
<dbReference type="AlphaFoldDB" id="A0A2I0VCX6"/>
<dbReference type="SUPFAM" id="SSF56672">
    <property type="entry name" value="DNA/RNA polymerases"/>
    <property type="match status" value="1"/>
</dbReference>
<dbReference type="InterPro" id="IPR043502">
    <property type="entry name" value="DNA/RNA_pol_sf"/>
</dbReference>
<keyword evidence="3" id="KW-1185">Reference proteome</keyword>
<dbReference type="InterPro" id="IPR026960">
    <property type="entry name" value="RVT-Znf"/>
</dbReference>
<reference evidence="2 3" key="2">
    <citation type="journal article" date="2017" name="Nature">
        <title>The Apostasia genome and the evolution of orchids.</title>
        <authorList>
            <person name="Zhang G.Q."/>
            <person name="Liu K.W."/>
            <person name="Li Z."/>
            <person name="Lohaus R."/>
            <person name="Hsiao Y.Y."/>
            <person name="Niu S.C."/>
            <person name="Wang J.Y."/>
            <person name="Lin Y.C."/>
            <person name="Xu Q."/>
            <person name="Chen L.J."/>
            <person name="Yoshida K."/>
            <person name="Fujiwara S."/>
            <person name="Wang Z.W."/>
            <person name="Zhang Y.Q."/>
            <person name="Mitsuda N."/>
            <person name="Wang M."/>
            <person name="Liu G.H."/>
            <person name="Pecoraro L."/>
            <person name="Huang H.X."/>
            <person name="Xiao X.J."/>
            <person name="Lin M."/>
            <person name="Wu X.Y."/>
            <person name="Wu W.L."/>
            <person name="Chen Y.Y."/>
            <person name="Chang S.B."/>
            <person name="Sakamoto S."/>
            <person name="Ohme-Takagi M."/>
            <person name="Yagi M."/>
            <person name="Zeng S.J."/>
            <person name="Shen C.Y."/>
            <person name="Yeh C.M."/>
            <person name="Luo Y.B."/>
            <person name="Tsai W.C."/>
            <person name="Van de Peer Y."/>
            <person name="Liu Z.J."/>
        </authorList>
    </citation>
    <scope>NUCLEOTIDE SEQUENCE [LARGE SCALE GENOMIC DNA]</scope>
    <source>
        <tissue evidence="2">The whole plant</tissue>
    </source>
</reference>
<dbReference type="InterPro" id="IPR036691">
    <property type="entry name" value="Endo/exonu/phosph_ase_sf"/>
</dbReference>
<name>A0A2I0VCX6_9ASPA</name>
<dbReference type="PANTHER" id="PTHR33116">
    <property type="entry name" value="REVERSE TRANSCRIPTASE ZINC-BINDING DOMAIN-CONTAINING PROTEIN-RELATED-RELATED"/>
    <property type="match status" value="1"/>
</dbReference>
<dbReference type="InterPro" id="IPR005135">
    <property type="entry name" value="Endo/exonuclease/phosphatase"/>
</dbReference>
<feature type="domain" description="Reverse transcriptase" evidence="1">
    <location>
        <begin position="323"/>
        <end position="563"/>
    </location>
</feature>
<accession>A0A2I0VCX6</accession>
<dbReference type="PANTHER" id="PTHR33116:SF78">
    <property type="entry name" value="OS12G0587133 PROTEIN"/>
    <property type="match status" value="1"/>
</dbReference>
<dbReference type="Pfam" id="PF00078">
    <property type="entry name" value="RVT_1"/>
    <property type="match status" value="1"/>
</dbReference>
<evidence type="ECO:0000313" key="2">
    <source>
        <dbReference type="EMBL" id="PKU61258.1"/>
    </source>
</evidence>
<gene>
    <name evidence="2" type="ORF">MA16_Dca027956</name>
</gene>
<dbReference type="GO" id="GO:0003824">
    <property type="term" value="F:catalytic activity"/>
    <property type="evidence" value="ECO:0007669"/>
    <property type="project" value="InterPro"/>
</dbReference>
<evidence type="ECO:0000259" key="1">
    <source>
        <dbReference type="PROSITE" id="PS50878"/>
    </source>
</evidence>
<proteinExistence type="predicted"/>
<dbReference type="Proteomes" id="UP000233837">
    <property type="component" value="Unassembled WGS sequence"/>
</dbReference>
<dbReference type="Pfam" id="PF03372">
    <property type="entry name" value="Exo_endo_phos"/>
    <property type="match status" value="1"/>
</dbReference>
<dbReference type="Pfam" id="PF13966">
    <property type="entry name" value="zf-RVT"/>
    <property type="match status" value="1"/>
</dbReference>
<sequence>MLCILEAKVNPSSHLDPWFHKTHQIFPLENCCNNFSLSSPGRIWLKWNPSSLTFNTVCFTSQLIHGSLRYGNSPPFYITFVYAANSPHDRAPLWHQLLYLANSISSPWIVMGDFNCFRDPKDKAGGAPIHFSRMGEFNAWVFNSGTFDLKSTGLRYTWFNGRVDDPIHIKLDRMLVNQKWLDSFPLSYYKVVPPTCSDHTPLLLCSGAPSLLSRFQFKNYWLNFDGFWDILITSFATHHAGSLISNLYGKLKTLKLQLKSKNWAKNDYVKSHLEVLLQQQKLCLDHLQTNPLDQALNASLKALNNSILNLQKAWSSWIIQRAKEKWLYNGEDDLGFLYARIKTRANSSKIREIFTDEGHFNSPPEVAKAIVDHFKKLYNPLDHVHSHNNLFACGDSIPNHLIAPLIAPISDTEIKQVVFAGPSSSAPGPDGFTFEFYKGAWEVISKAGLRQGCPLSPLLFAITMDAFSTSLDASSFSGIPCADTSINHLLYADDVLVFGLASINNAMVLSNFLKVFALASGLYINHSKCSILFSDNTPLANDISFVLGFSPTEHSLKYLGLPISIKKLSSAHFQPLLSRISTLLDGWKVKFLSFAGRIQFLRFTIANTLAYWIRGSIIPKSCMKFIDKLCSRFLYHGNTEGKKLHLIAWHKTCLPTSLGGLGIPNFHALAHGFGCSFIWRWYTTKSLVFDWFKFKYLSPWKPIPLKCPSFWKYIHSVASRIKNDLRFNVLSEGCNFSLFWDPWMDGKMLSDFFTASAGLSDKLCSLIQHGTWCLPNYLPLWVKQLISAIPISASVVPLHWKNLDKPSFKVFKMNFFDGCQLQAWHKFIWHKRAVLRHSSYAWLLIRDGLKTADILAKRNIFINPICPLCHGGVESGAHLYFSCEFSFAIITYLLPVLNCFLLRPTVLQLFEFVEEISTLNPVEKNFCYFVICCVIYFIWRERNDRRFEGSHLSQHELCKKIAWIISCKTSKWKDFELLQALFPSCFLAGGASSIYWGQ</sequence>
<dbReference type="InterPro" id="IPR000477">
    <property type="entry name" value="RT_dom"/>
</dbReference>
<dbReference type="SUPFAM" id="SSF56219">
    <property type="entry name" value="DNase I-like"/>
    <property type="match status" value="1"/>
</dbReference>
<protein>
    <submittedName>
        <fullName evidence="2">Ribonuclease H protein</fullName>
    </submittedName>
</protein>
<reference evidence="2 3" key="1">
    <citation type="journal article" date="2016" name="Sci. Rep.">
        <title>The Dendrobium catenatum Lindl. genome sequence provides insights into polysaccharide synthase, floral development and adaptive evolution.</title>
        <authorList>
            <person name="Zhang G.Q."/>
            <person name="Xu Q."/>
            <person name="Bian C."/>
            <person name="Tsai W.C."/>
            <person name="Yeh C.M."/>
            <person name="Liu K.W."/>
            <person name="Yoshida K."/>
            <person name="Zhang L.S."/>
            <person name="Chang S.B."/>
            <person name="Chen F."/>
            <person name="Shi Y."/>
            <person name="Su Y.Y."/>
            <person name="Zhang Y.Q."/>
            <person name="Chen L.J."/>
            <person name="Yin Y."/>
            <person name="Lin M."/>
            <person name="Huang H."/>
            <person name="Deng H."/>
            <person name="Wang Z.W."/>
            <person name="Zhu S.L."/>
            <person name="Zhao X."/>
            <person name="Deng C."/>
            <person name="Niu S.C."/>
            <person name="Huang J."/>
            <person name="Wang M."/>
            <person name="Liu G.H."/>
            <person name="Yang H.J."/>
            <person name="Xiao X.J."/>
            <person name="Hsiao Y.Y."/>
            <person name="Wu W.L."/>
            <person name="Chen Y.Y."/>
            <person name="Mitsuda N."/>
            <person name="Ohme-Takagi M."/>
            <person name="Luo Y.B."/>
            <person name="Van de Peer Y."/>
            <person name="Liu Z.J."/>
        </authorList>
    </citation>
    <scope>NUCLEOTIDE SEQUENCE [LARGE SCALE GENOMIC DNA]</scope>
    <source>
        <tissue evidence="2">The whole plant</tissue>
    </source>
</reference>
<dbReference type="EMBL" id="KZ504770">
    <property type="protein sequence ID" value="PKU61258.1"/>
    <property type="molecule type" value="Genomic_DNA"/>
</dbReference>
<dbReference type="PROSITE" id="PS50878">
    <property type="entry name" value="RT_POL"/>
    <property type="match status" value="1"/>
</dbReference>
<dbReference type="Gene3D" id="3.60.10.10">
    <property type="entry name" value="Endonuclease/exonuclease/phosphatase"/>
    <property type="match status" value="1"/>
</dbReference>
<organism evidence="2 3">
    <name type="scientific">Dendrobium catenatum</name>
    <dbReference type="NCBI Taxonomy" id="906689"/>
    <lineage>
        <taxon>Eukaryota</taxon>
        <taxon>Viridiplantae</taxon>
        <taxon>Streptophyta</taxon>
        <taxon>Embryophyta</taxon>
        <taxon>Tracheophyta</taxon>
        <taxon>Spermatophyta</taxon>
        <taxon>Magnoliopsida</taxon>
        <taxon>Liliopsida</taxon>
        <taxon>Asparagales</taxon>
        <taxon>Orchidaceae</taxon>
        <taxon>Epidendroideae</taxon>
        <taxon>Malaxideae</taxon>
        <taxon>Dendrobiinae</taxon>
        <taxon>Dendrobium</taxon>
    </lineage>
</organism>